<gene>
    <name evidence="1" type="ORF">K05K4_51100</name>
</gene>
<evidence type="ECO:0000313" key="1">
    <source>
        <dbReference type="EMBL" id="ARP21812.1"/>
    </source>
</evidence>
<dbReference type="EMBL" id="CP017904">
    <property type="protein sequence ID" value="ARP21812.1"/>
    <property type="molecule type" value="Genomic_DNA"/>
</dbReference>
<keyword evidence="1" id="KW-0614">Plasmid</keyword>
<organism evidence="1">
    <name type="scientific">Vibrio alginolyticus</name>
    <dbReference type="NCBI Taxonomy" id="663"/>
    <lineage>
        <taxon>Bacteria</taxon>
        <taxon>Pseudomonadati</taxon>
        <taxon>Pseudomonadota</taxon>
        <taxon>Gammaproteobacteria</taxon>
        <taxon>Vibrionales</taxon>
        <taxon>Vibrionaceae</taxon>
        <taxon>Vibrio</taxon>
    </lineage>
</organism>
<dbReference type="AlphaFoldDB" id="A0A1W6TLK8"/>
<name>A0A1W6TLK8_VIBAL</name>
<sequence length="39" mass="4495">MFAECYGQGRVKGNMYKVLLIEMVNLLTTSYAVFNNRGY</sequence>
<geneLocation type="plasmid" evidence="1">
    <name>pL289</name>
</geneLocation>
<protein>
    <submittedName>
        <fullName evidence="1">Uncharacterized protein</fullName>
    </submittedName>
</protein>
<reference evidence="1" key="1">
    <citation type="submission" date="2016-10" db="EMBL/GenBank/DDBJ databases">
        <title>The High Quality Genome of Vibrio alginolyticus K01M1.</title>
        <authorList>
            <person name="Wendling C."/>
            <person name="Chibani C.M."/>
            <person name="Hertel R."/>
            <person name="Sproer C."/>
            <person name="Bunk B."/>
            <person name="Overmann J."/>
            <person name="Roth O."/>
            <person name="Liesegang H."/>
        </authorList>
    </citation>
    <scope>NUCLEOTIDE SEQUENCE</scope>
    <source>
        <strain evidence="1">K05K4</strain>
        <plasmid evidence="1">pL289</plasmid>
    </source>
</reference>
<accession>A0A1W6TLK8</accession>
<proteinExistence type="predicted"/>